<accession>A0AA43Q740</accession>
<keyword evidence="16" id="KW-1185">Reference proteome</keyword>
<keyword evidence="4" id="KW-1134">Transmembrane beta strand</keyword>
<gene>
    <name evidence="15" type="primary">gspD</name>
    <name evidence="15" type="ORF">PSU93_07420</name>
</gene>
<dbReference type="PANTHER" id="PTHR30332:SF25">
    <property type="entry name" value="SECRETIN XPSD"/>
    <property type="match status" value="1"/>
</dbReference>
<evidence type="ECO:0000256" key="2">
    <source>
        <dbReference type="ARBA" id="ARBA00006980"/>
    </source>
</evidence>
<dbReference type="InterPro" id="IPR050810">
    <property type="entry name" value="Bact_Secretion_Sys_Channel"/>
</dbReference>
<comment type="similarity">
    <text evidence="2">Belongs to the bacterial secretin family. GSP D subfamily.</text>
</comment>
<dbReference type="EMBL" id="JAQSDF010000018">
    <property type="protein sequence ID" value="MDI1230959.1"/>
    <property type="molecule type" value="Genomic_DNA"/>
</dbReference>
<dbReference type="PRINTS" id="PR00811">
    <property type="entry name" value="BCTERIALGSPD"/>
</dbReference>
<name>A0AA43Q740_9GAMM</name>
<sequence length="701" mass="74973">MGLTLSSCELLGPKQVAKLPLTPVKTEQTDVIYKELQNKASVTETAQAKPELFPGTSRFVPDTTLQHRNTKRGGEGTYSLNFDEADLGEVAKVILSDILGQNYVLSPKVAGKVTLQTTDPLSKDELIPTLEMLLRMNNAVLIKDASIYHIEPDSEALYSSSFSAPGAAGRTGFQIRVIPIRNVAVQDLIDVIKPLVQEKTILNVDGARNIMIASGTPDELARVMDMVSTFDIDVLKARSFGLFPLTHVDAETIIKELEEVFNKKAKGDETSFFRFIPIERLNAVMAITHQARYLKDIESWVLRLDRANTASGGGVNVYKVQHVDAVELADTLNEIFAGAQKKDKSAKVAPGTKAVEITTKKQTDTKKTSAGNTETGDAKVSDVGEVRIIADEANNSVIIVATAQEYEVIRPVINQLDSMPLQVLIDATIAEVTLTDNLVYGIQWFLKEGSSGVGSGLGKASLSDLAVAGAAASATGGLSLLYNSGSIKALLSAEATDGNVNVISSPSLMVLNNQEASIQVGEEIPLRTSQSTNVTNVGGTDSTQTSGGLVTSGIQQRKTGVKLTVKPRVNANGLVIMDIEQSVENAQQTKTSGIDSPSIQTREISSSVAVQSGETIVLGGLIKDDDTDNKAGIPFLHELPLIGALFGNTTKNKIKTELVVLITPRVVGTRQDARLITDEFKRKLTGIYEDKAVVSGASAAE</sequence>
<keyword evidence="8" id="KW-0472">Membrane</keyword>
<evidence type="ECO:0000259" key="13">
    <source>
        <dbReference type="Pfam" id="PF03958"/>
    </source>
</evidence>
<evidence type="ECO:0000256" key="4">
    <source>
        <dbReference type="ARBA" id="ARBA00022452"/>
    </source>
</evidence>
<dbReference type="GO" id="GO:0009279">
    <property type="term" value="C:cell outer membrane"/>
    <property type="evidence" value="ECO:0007669"/>
    <property type="project" value="UniProtKB-SubCell"/>
</dbReference>
<dbReference type="InterPro" id="IPR049371">
    <property type="entry name" value="GspD-like_N0"/>
</dbReference>
<dbReference type="NCBIfam" id="TIGR02517">
    <property type="entry name" value="type_II_gspD"/>
    <property type="match status" value="1"/>
</dbReference>
<keyword evidence="7" id="KW-0653">Protein transport</keyword>
<dbReference type="AlphaFoldDB" id="A0AA43Q740"/>
<feature type="domain" description="Type II/III secretion system secretin-like" evidence="12">
    <location>
        <begin position="495"/>
        <end position="667"/>
    </location>
</feature>
<keyword evidence="3 10" id="KW-0813">Transport</keyword>
<keyword evidence="9" id="KW-0998">Cell outer membrane</keyword>
<organism evidence="15 16">
    <name type="scientific">Candidatus Methylobacter titanis</name>
    <dbReference type="NCBI Taxonomy" id="3053457"/>
    <lineage>
        <taxon>Bacteria</taxon>
        <taxon>Pseudomonadati</taxon>
        <taxon>Pseudomonadota</taxon>
        <taxon>Gammaproteobacteria</taxon>
        <taxon>Methylococcales</taxon>
        <taxon>Methylococcaceae</taxon>
        <taxon>Methylobacter</taxon>
    </lineage>
</organism>
<evidence type="ECO:0000256" key="1">
    <source>
        <dbReference type="ARBA" id="ARBA00004442"/>
    </source>
</evidence>
<dbReference type="InterPro" id="IPR038591">
    <property type="entry name" value="NolW-like_sf"/>
</dbReference>
<evidence type="ECO:0000256" key="10">
    <source>
        <dbReference type="RuleBase" id="RU004004"/>
    </source>
</evidence>
<dbReference type="Pfam" id="PF03958">
    <property type="entry name" value="Secretin_N"/>
    <property type="match status" value="2"/>
</dbReference>
<evidence type="ECO:0000256" key="9">
    <source>
        <dbReference type="ARBA" id="ARBA00023237"/>
    </source>
</evidence>
<dbReference type="GO" id="GO:0015627">
    <property type="term" value="C:type II protein secretion system complex"/>
    <property type="evidence" value="ECO:0007669"/>
    <property type="project" value="InterPro"/>
</dbReference>
<comment type="subcellular location">
    <subcellularLocation>
        <location evidence="1 10">Cell outer membrane</location>
    </subcellularLocation>
</comment>
<feature type="domain" description="NolW-like" evidence="13">
    <location>
        <begin position="316"/>
        <end position="420"/>
    </location>
</feature>
<evidence type="ECO:0000313" key="16">
    <source>
        <dbReference type="Proteomes" id="UP001160519"/>
    </source>
</evidence>
<dbReference type="InterPro" id="IPR001775">
    <property type="entry name" value="GspD/PilQ"/>
</dbReference>
<dbReference type="Gene3D" id="3.30.1370.120">
    <property type="match status" value="3"/>
</dbReference>
<feature type="region of interest" description="Disordered" evidence="11">
    <location>
        <begin position="531"/>
        <end position="551"/>
    </location>
</feature>
<dbReference type="Pfam" id="PF21305">
    <property type="entry name" value="type_II_gspD_N0"/>
    <property type="match status" value="1"/>
</dbReference>
<keyword evidence="5" id="KW-0812">Transmembrane</keyword>
<evidence type="ECO:0000256" key="3">
    <source>
        <dbReference type="ARBA" id="ARBA00022448"/>
    </source>
</evidence>
<evidence type="ECO:0000256" key="5">
    <source>
        <dbReference type="ARBA" id="ARBA00022692"/>
    </source>
</evidence>
<protein>
    <submittedName>
        <fullName evidence="15">Type II secretion system secretin GspD</fullName>
    </submittedName>
</protein>
<dbReference type="Pfam" id="PF00263">
    <property type="entry name" value="Secretin"/>
    <property type="match status" value="1"/>
</dbReference>
<evidence type="ECO:0000313" key="15">
    <source>
        <dbReference type="EMBL" id="MDI1230959.1"/>
    </source>
</evidence>
<dbReference type="InterPro" id="IPR004846">
    <property type="entry name" value="T2SS/T3SS_dom"/>
</dbReference>
<dbReference type="GO" id="GO:0015628">
    <property type="term" value="P:protein secretion by the type II secretion system"/>
    <property type="evidence" value="ECO:0007669"/>
    <property type="project" value="InterPro"/>
</dbReference>
<dbReference type="InterPro" id="IPR005644">
    <property type="entry name" value="NolW-like"/>
</dbReference>
<reference evidence="15" key="1">
    <citation type="submission" date="2023-01" db="EMBL/GenBank/DDBJ databases">
        <title>Biogeochemical cycle of methane in antarctic sediments.</title>
        <authorList>
            <person name="Roldan D.M."/>
            <person name="Menes R.J."/>
        </authorList>
    </citation>
    <scope>NUCLEOTIDE SEQUENCE [LARGE SCALE GENOMIC DNA]</scope>
    <source>
        <strain evidence="15">K-2018 MAG008</strain>
    </source>
</reference>
<dbReference type="Proteomes" id="UP001160519">
    <property type="component" value="Unassembled WGS sequence"/>
</dbReference>
<evidence type="ECO:0000259" key="14">
    <source>
        <dbReference type="Pfam" id="PF21305"/>
    </source>
</evidence>
<keyword evidence="6" id="KW-0732">Signal</keyword>
<dbReference type="PANTHER" id="PTHR30332">
    <property type="entry name" value="PROBABLE GENERAL SECRETION PATHWAY PROTEIN D"/>
    <property type="match status" value="1"/>
</dbReference>
<comment type="caution">
    <text evidence="15">The sequence shown here is derived from an EMBL/GenBank/DDBJ whole genome shotgun (WGS) entry which is preliminary data.</text>
</comment>
<feature type="domain" description="NolW-like" evidence="13">
    <location>
        <begin position="176"/>
        <end position="233"/>
    </location>
</feature>
<evidence type="ECO:0000256" key="6">
    <source>
        <dbReference type="ARBA" id="ARBA00022729"/>
    </source>
</evidence>
<dbReference type="InterPro" id="IPR013356">
    <property type="entry name" value="T2SS_GspD"/>
</dbReference>
<proteinExistence type="inferred from homology"/>
<evidence type="ECO:0000256" key="8">
    <source>
        <dbReference type="ARBA" id="ARBA00023136"/>
    </source>
</evidence>
<evidence type="ECO:0000259" key="12">
    <source>
        <dbReference type="Pfam" id="PF00263"/>
    </source>
</evidence>
<evidence type="ECO:0000256" key="11">
    <source>
        <dbReference type="SAM" id="MobiDB-lite"/>
    </source>
</evidence>
<evidence type="ECO:0000256" key="7">
    <source>
        <dbReference type="ARBA" id="ARBA00022927"/>
    </source>
</evidence>
<feature type="domain" description="GspD-like N0" evidence="14">
    <location>
        <begin position="80"/>
        <end position="150"/>
    </location>
</feature>